<reference evidence="1 2" key="1">
    <citation type="submission" date="2021-05" db="EMBL/GenBank/DDBJ databases">
        <title>Novel Bacillus species.</title>
        <authorList>
            <person name="Liu G."/>
        </authorList>
    </citation>
    <scope>NUCLEOTIDE SEQUENCE [LARGE SCALE GENOMIC DNA]</scope>
    <source>
        <strain evidence="1 2">FJAT-49705</strain>
    </source>
</reference>
<gene>
    <name evidence="1" type="ORF">KHA94_13995</name>
</gene>
<evidence type="ECO:0000313" key="1">
    <source>
        <dbReference type="EMBL" id="MBS4191297.1"/>
    </source>
</evidence>
<comment type="caution">
    <text evidence="1">The sequence shown here is derived from an EMBL/GenBank/DDBJ whole genome shotgun (WGS) entry which is preliminary data.</text>
</comment>
<name>A0ABS5NTY1_9BACI</name>
<proteinExistence type="predicted"/>
<dbReference type="Proteomes" id="UP000681027">
    <property type="component" value="Unassembled WGS sequence"/>
</dbReference>
<dbReference type="RefSeq" id="WP_213102745.1">
    <property type="nucleotide sequence ID" value="NZ_JAGYPM010000003.1"/>
</dbReference>
<protein>
    <recommendedName>
        <fullName evidence="3">DUF2802 domain-containing protein</fullName>
    </recommendedName>
</protein>
<accession>A0ABS5NTY1</accession>
<evidence type="ECO:0000313" key="2">
    <source>
        <dbReference type="Proteomes" id="UP000681027"/>
    </source>
</evidence>
<keyword evidence="2" id="KW-1185">Reference proteome</keyword>
<sequence>MEFVMISLLAFAIILLIFSAFMRDPYKSIREEIDQLTMQQIQDMYVIKKKLKVLEEELLVNDVDFQPALSVQQSPSPKQKKDIHEIIKNQVWSLAQQGLTVDQIAKQSTLMPSEVESILVEKIGRG</sequence>
<organism evidence="1 2">
    <name type="scientific">Cytobacillus citreus</name>
    <dbReference type="NCBI Taxonomy" id="2833586"/>
    <lineage>
        <taxon>Bacteria</taxon>
        <taxon>Bacillati</taxon>
        <taxon>Bacillota</taxon>
        <taxon>Bacilli</taxon>
        <taxon>Bacillales</taxon>
        <taxon>Bacillaceae</taxon>
        <taxon>Cytobacillus</taxon>
    </lineage>
</organism>
<evidence type="ECO:0008006" key="3">
    <source>
        <dbReference type="Google" id="ProtNLM"/>
    </source>
</evidence>
<dbReference type="EMBL" id="JAGYPM010000003">
    <property type="protein sequence ID" value="MBS4191297.1"/>
    <property type="molecule type" value="Genomic_DNA"/>
</dbReference>